<evidence type="ECO:0000256" key="2">
    <source>
        <dbReference type="SAM" id="MobiDB-lite"/>
    </source>
</evidence>
<dbReference type="Pfam" id="PF00395">
    <property type="entry name" value="SLH"/>
    <property type="match status" value="3"/>
</dbReference>
<evidence type="ECO:0000256" key="3">
    <source>
        <dbReference type="SAM" id="SignalP"/>
    </source>
</evidence>
<feature type="domain" description="SLH" evidence="4">
    <location>
        <begin position="18"/>
        <end position="75"/>
    </location>
</feature>
<protein>
    <submittedName>
        <fullName evidence="5">Beta-N-acetylglucosaminidase</fullName>
    </submittedName>
</protein>
<organism evidence="5 6">
    <name type="scientific">Aureibacillus halotolerans</name>
    <dbReference type="NCBI Taxonomy" id="1508390"/>
    <lineage>
        <taxon>Bacteria</taxon>
        <taxon>Bacillati</taxon>
        <taxon>Bacillota</taxon>
        <taxon>Bacilli</taxon>
        <taxon>Bacillales</taxon>
        <taxon>Bacillaceae</taxon>
        <taxon>Aureibacillus</taxon>
    </lineage>
</organism>
<dbReference type="Gene3D" id="1.10.530.10">
    <property type="match status" value="1"/>
</dbReference>
<feature type="chain" id="PRO_5020447613" evidence="3">
    <location>
        <begin position="22"/>
        <end position="569"/>
    </location>
</feature>
<dbReference type="PANTHER" id="PTHR43308">
    <property type="entry name" value="OUTER MEMBRANE PROTEIN ALPHA-RELATED"/>
    <property type="match status" value="1"/>
</dbReference>
<feature type="domain" description="SLH" evidence="4">
    <location>
        <begin position="76"/>
        <end position="139"/>
    </location>
</feature>
<feature type="region of interest" description="Disordered" evidence="2">
    <location>
        <begin position="198"/>
        <end position="230"/>
    </location>
</feature>
<dbReference type="EMBL" id="SNYJ01000015">
    <property type="protein sequence ID" value="TDQ36911.1"/>
    <property type="molecule type" value="Genomic_DNA"/>
</dbReference>
<evidence type="ECO:0000259" key="4">
    <source>
        <dbReference type="PROSITE" id="PS51272"/>
    </source>
</evidence>
<reference evidence="5 6" key="1">
    <citation type="submission" date="2019-03" db="EMBL/GenBank/DDBJ databases">
        <title>Genomic Encyclopedia of Type Strains, Phase IV (KMG-IV): sequencing the most valuable type-strain genomes for metagenomic binning, comparative biology and taxonomic classification.</title>
        <authorList>
            <person name="Goeker M."/>
        </authorList>
    </citation>
    <scope>NUCLEOTIDE SEQUENCE [LARGE SCALE GENOMIC DNA]</scope>
    <source>
        <strain evidence="5 6">DSM 28697</strain>
    </source>
</reference>
<evidence type="ECO:0000313" key="6">
    <source>
        <dbReference type="Proteomes" id="UP000295632"/>
    </source>
</evidence>
<name>A0A4R6TU83_9BACI</name>
<sequence length="569" mass="63295">MKKTWLLAAGLVLAVPVHAGAANDDVSGHYFEVEIRDLEEAGIMNGYGNGQFKPDQNVTRAEFAAFVSRSLSLSKGEATFTDVSEEHPLYNEVGAAAEAGIVRGIGDDLFDPKRFITREEMAVMLDRAVQYKDIDPEAAELTFLDKDDILYPLNVRHTVALGIVAGGKDGMFRPKDSATRGQAATFIHRMLEAIAVAELPEPEEPITPPEEPVTPEEELPDPPETSSDAYRTATFDSEGQPQFSDEVNSWEEALELLGDKDADVLYKGDQIVWIADGLAVSKGLTYIYREEEDDVALGGQQVTYVAPGTEMKLLESGQERVHVMLQGLKGSVNASDIALLPTELIPGQSYYKERDGFLWHYIYVNNKYEAYLYGEAPSFFDEGEQIQSWDGATFEDETYRQYFSYMPLRSTTSYSAEELDEYVASQRPDSPLIGLGEFFKDAEETYDVNALYLLAHAIHESAWGFSQIAQEKNNLYGLRAYDVNPGENALAFPSVEANIDFAAKYISENYLTDAEGTYYNGGYLGNKNGGMNVVYASDPYWGQKIAGYMYRADKVMGEKDIHQLDMISQ</sequence>
<keyword evidence="6" id="KW-1185">Reference proteome</keyword>
<dbReference type="InterPro" id="IPR051465">
    <property type="entry name" value="Cell_Envelope_Struct_Comp"/>
</dbReference>
<dbReference type="GO" id="GO:0004040">
    <property type="term" value="F:amidase activity"/>
    <property type="evidence" value="ECO:0007669"/>
    <property type="project" value="InterPro"/>
</dbReference>
<evidence type="ECO:0000313" key="5">
    <source>
        <dbReference type="EMBL" id="TDQ36911.1"/>
    </source>
</evidence>
<dbReference type="Pfam" id="PF01832">
    <property type="entry name" value="Glucosaminidase"/>
    <property type="match status" value="1"/>
</dbReference>
<dbReference type="InterPro" id="IPR002901">
    <property type="entry name" value="MGlyc_endo_b_GlcNAc-like_dom"/>
</dbReference>
<dbReference type="InterPro" id="IPR001119">
    <property type="entry name" value="SLH_dom"/>
</dbReference>
<dbReference type="SMART" id="SM00047">
    <property type="entry name" value="LYZ2"/>
    <property type="match status" value="1"/>
</dbReference>
<keyword evidence="1 3" id="KW-0732">Signal</keyword>
<dbReference type="AlphaFoldDB" id="A0A4R6TU83"/>
<dbReference type="OrthoDB" id="9816557at2"/>
<dbReference type="PROSITE" id="PS51272">
    <property type="entry name" value="SLH"/>
    <property type="match status" value="3"/>
</dbReference>
<feature type="domain" description="SLH" evidence="4">
    <location>
        <begin position="140"/>
        <end position="201"/>
    </location>
</feature>
<dbReference type="RefSeq" id="WP_133581420.1">
    <property type="nucleotide sequence ID" value="NZ_SNYJ01000015.1"/>
</dbReference>
<evidence type="ECO:0000256" key="1">
    <source>
        <dbReference type="ARBA" id="ARBA00022729"/>
    </source>
</evidence>
<gene>
    <name evidence="5" type="ORF">EV213_1154</name>
</gene>
<proteinExistence type="predicted"/>
<dbReference type="PANTHER" id="PTHR43308:SF5">
    <property type="entry name" value="S-LAYER PROTEIN _ PEPTIDOGLYCAN ENDO-BETA-N-ACETYLGLUCOSAMINIDASE"/>
    <property type="match status" value="1"/>
</dbReference>
<feature type="signal peptide" evidence="3">
    <location>
        <begin position="1"/>
        <end position="21"/>
    </location>
</feature>
<accession>A0A4R6TU83</accession>
<comment type="caution">
    <text evidence="5">The sequence shown here is derived from an EMBL/GenBank/DDBJ whole genome shotgun (WGS) entry which is preliminary data.</text>
</comment>
<dbReference type="Proteomes" id="UP000295632">
    <property type="component" value="Unassembled WGS sequence"/>
</dbReference>